<reference evidence="1 2" key="1">
    <citation type="submission" date="2024-09" db="EMBL/GenBank/DDBJ databases">
        <authorList>
            <person name="Sun Q."/>
            <person name="Mori K."/>
        </authorList>
    </citation>
    <scope>NUCLEOTIDE SEQUENCE [LARGE SCALE GENOMIC DNA]</scope>
    <source>
        <strain evidence="1 2">TBRC 7907</strain>
    </source>
</reference>
<sequence length="59" mass="6319">MSRVPGSPEWTVMGTGTAGPHRVFADLSRLPSARIELRVVVRDAAGRLGADGEFTTLPR</sequence>
<comment type="caution">
    <text evidence="1">The sequence shown here is derived from an EMBL/GenBank/DDBJ whole genome shotgun (WGS) entry which is preliminary data.</text>
</comment>
<evidence type="ECO:0000313" key="2">
    <source>
        <dbReference type="Proteomes" id="UP001589693"/>
    </source>
</evidence>
<keyword evidence="2" id="KW-1185">Reference proteome</keyword>
<gene>
    <name evidence="1" type="ORF">ACFFQA_04505</name>
</gene>
<dbReference type="Proteomes" id="UP001589693">
    <property type="component" value="Unassembled WGS sequence"/>
</dbReference>
<organism evidence="1 2">
    <name type="scientific">Allokutzneria oryzae</name>
    <dbReference type="NCBI Taxonomy" id="1378989"/>
    <lineage>
        <taxon>Bacteria</taxon>
        <taxon>Bacillati</taxon>
        <taxon>Actinomycetota</taxon>
        <taxon>Actinomycetes</taxon>
        <taxon>Pseudonocardiales</taxon>
        <taxon>Pseudonocardiaceae</taxon>
        <taxon>Allokutzneria</taxon>
    </lineage>
</organism>
<dbReference type="EMBL" id="JBHLZU010000003">
    <property type="protein sequence ID" value="MFB9903191.1"/>
    <property type="molecule type" value="Genomic_DNA"/>
</dbReference>
<accession>A0ABV5ZQM4</accession>
<evidence type="ECO:0000313" key="1">
    <source>
        <dbReference type="EMBL" id="MFB9903191.1"/>
    </source>
</evidence>
<protein>
    <submittedName>
        <fullName evidence="1">Uncharacterized protein</fullName>
    </submittedName>
</protein>
<name>A0ABV5ZQM4_9PSEU</name>
<proteinExistence type="predicted"/>
<dbReference type="RefSeq" id="WP_377850321.1">
    <property type="nucleotide sequence ID" value="NZ_JBHLZU010000003.1"/>
</dbReference>